<dbReference type="Pfam" id="PF01814">
    <property type="entry name" value="Hemerythrin"/>
    <property type="match status" value="1"/>
</dbReference>
<protein>
    <submittedName>
        <fullName evidence="2">Hemerythrin domain-containing protein</fullName>
    </submittedName>
</protein>
<evidence type="ECO:0000313" key="3">
    <source>
        <dbReference type="Proteomes" id="UP001056429"/>
    </source>
</evidence>
<reference evidence="2" key="2">
    <citation type="submission" date="2021-04" db="EMBL/GenBank/DDBJ databases">
        <authorList>
            <person name="Dong X."/>
        </authorList>
    </citation>
    <scope>NUCLEOTIDE SEQUENCE</scope>
    <source>
        <strain evidence="2">ZWT</strain>
    </source>
</reference>
<sequence length="134" mass="15706">MNTANLKRQHDDIKIIIDKILKDMNKDIDENSMNIAKNINKLAGVLKIHLNSEDKYLYPNLLNHSDEIIRNKAKYYLEEMGSVSDSFSEFHKKYNIGSKIRESKNSFKTECKDTLRVVLNRINKEDSDLYLLIK</sequence>
<dbReference type="InterPro" id="IPR012312">
    <property type="entry name" value="Hemerythrin-like"/>
</dbReference>
<accession>A0A9J6NZ13</accession>
<proteinExistence type="predicted"/>
<dbReference type="EMBL" id="JAGSOJ010000001">
    <property type="protein sequence ID" value="MCM1989145.1"/>
    <property type="molecule type" value="Genomic_DNA"/>
</dbReference>
<gene>
    <name evidence="2" type="ORF">KDK92_05285</name>
</gene>
<dbReference type="Proteomes" id="UP001056429">
    <property type="component" value="Unassembled WGS sequence"/>
</dbReference>
<comment type="caution">
    <text evidence="2">The sequence shown here is derived from an EMBL/GenBank/DDBJ whole genome shotgun (WGS) entry which is preliminary data.</text>
</comment>
<name>A0A9J6NZ13_9CLOT</name>
<evidence type="ECO:0000259" key="1">
    <source>
        <dbReference type="Pfam" id="PF01814"/>
    </source>
</evidence>
<organism evidence="2 3">
    <name type="scientific">Oceanirhabdus seepicola</name>
    <dbReference type="NCBI Taxonomy" id="2828781"/>
    <lineage>
        <taxon>Bacteria</taxon>
        <taxon>Bacillati</taxon>
        <taxon>Bacillota</taxon>
        <taxon>Clostridia</taxon>
        <taxon>Eubacteriales</taxon>
        <taxon>Clostridiaceae</taxon>
        <taxon>Oceanirhabdus</taxon>
    </lineage>
</organism>
<reference evidence="2" key="1">
    <citation type="journal article" date="2021" name="mSystems">
        <title>Bacteria and Archaea Synergistically Convert Glycine Betaine to Biogenic Methane in the Formosa Cold Seep of the South China Sea.</title>
        <authorList>
            <person name="Li L."/>
            <person name="Zhang W."/>
            <person name="Zhang S."/>
            <person name="Song L."/>
            <person name="Sun Q."/>
            <person name="Zhang H."/>
            <person name="Xiang H."/>
            <person name="Dong X."/>
        </authorList>
    </citation>
    <scope>NUCLEOTIDE SEQUENCE</scope>
    <source>
        <strain evidence="2">ZWT</strain>
    </source>
</reference>
<evidence type="ECO:0000313" key="2">
    <source>
        <dbReference type="EMBL" id="MCM1989145.1"/>
    </source>
</evidence>
<feature type="domain" description="Hemerythrin-like" evidence="1">
    <location>
        <begin position="3"/>
        <end position="130"/>
    </location>
</feature>
<dbReference type="RefSeq" id="WP_250858048.1">
    <property type="nucleotide sequence ID" value="NZ_JAGSOJ010000001.1"/>
</dbReference>
<dbReference type="AlphaFoldDB" id="A0A9J6NZ13"/>
<keyword evidence="3" id="KW-1185">Reference proteome</keyword>